<protein>
    <recommendedName>
        <fullName evidence="9">Type II secretion system protein GspF domain-containing protein</fullName>
    </recommendedName>
</protein>
<dbReference type="InterPro" id="IPR042094">
    <property type="entry name" value="T2SS_GspF_sf"/>
</dbReference>
<dbReference type="AlphaFoldDB" id="A0A1F5QBZ8"/>
<dbReference type="Gene3D" id="1.20.81.30">
    <property type="entry name" value="Type II secretion system (T2SS), domain F"/>
    <property type="match status" value="2"/>
</dbReference>
<feature type="transmembrane region" description="Helical" evidence="8">
    <location>
        <begin position="376"/>
        <end position="397"/>
    </location>
</feature>
<dbReference type="PANTHER" id="PTHR30012">
    <property type="entry name" value="GENERAL SECRETION PATHWAY PROTEIN"/>
    <property type="match status" value="1"/>
</dbReference>
<keyword evidence="4" id="KW-0997">Cell inner membrane</keyword>
<dbReference type="PRINTS" id="PR00812">
    <property type="entry name" value="BCTERIALGSPF"/>
</dbReference>
<keyword evidence="5 8" id="KW-0812">Transmembrane</keyword>
<accession>A0A1F5QBZ8</accession>
<keyword evidence="7 8" id="KW-0472">Membrane</keyword>
<evidence type="ECO:0000256" key="8">
    <source>
        <dbReference type="SAM" id="Phobius"/>
    </source>
</evidence>
<feature type="domain" description="Type II secretion system protein GspF" evidence="9">
    <location>
        <begin position="273"/>
        <end position="395"/>
    </location>
</feature>
<dbReference type="EMBL" id="MFFF01000017">
    <property type="protein sequence ID" value="OGE99731.1"/>
    <property type="molecule type" value="Genomic_DNA"/>
</dbReference>
<reference evidence="10 11" key="1">
    <citation type="journal article" date="2016" name="Nat. Commun.">
        <title>Thousands of microbial genomes shed light on interconnected biogeochemical processes in an aquifer system.</title>
        <authorList>
            <person name="Anantharaman K."/>
            <person name="Brown C.T."/>
            <person name="Hug L.A."/>
            <person name="Sharon I."/>
            <person name="Castelle C.J."/>
            <person name="Probst A.J."/>
            <person name="Thomas B.C."/>
            <person name="Singh A."/>
            <person name="Wilkins M.J."/>
            <person name="Karaoz U."/>
            <person name="Brodie E.L."/>
            <person name="Williams K.H."/>
            <person name="Hubbard S.S."/>
            <person name="Banfield J.F."/>
        </authorList>
    </citation>
    <scope>NUCLEOTIDE SEQUENCE [LARGE SCALE GENOMIC DNA]</scope>
</reference>
<evidence type="ECO:0000256" key="7">
    <source>
        <dbReference type="ARBA" id="ARBA00023136"/>
    </source>
</evidence>
<dbReference type="FunFam" id="1.20.81.30:FF:000001">
    <property type="entry name" value="Type II secretion system protein F"/>
    <property type="match status" value="2"/>
</dbReference>
<feature type="domain" description="Type II secretion system protein GspF" evidence="9">
    <location>
        <begin position="70"/>
        <end position="193"/>
    </location>
</feature>
<gene>
    <name evidence="10" type="ORF">A3J05_01865</name>
</gene>
<organism evidence="10 11">
    <name type="scientific">Candidatus Doudnabacteria bacterium RIFCSPLOWO2_02_FULL_48_13</name>
    <dbReference type="NCBI Taxonomy" id="1817845"/>
    <lineage>
        <taxon>Bacteria</taxon>
        <taxon>Candidatus Doudnaibacteriota</taxon>
    </lineage>
</organism>
<evidence type="ECO:0000256" key="4">
    <source>
        <dbReference type="ARBA" id="ARBA00022519"/>
    </source>
</evidence>
<evidence type="ECO:0000313" key="10">
    <source>
        <dbReference type="EMBL" id="OGE99731.1"/>
    </source>
</evidence>
<evidence type="ECO:0000256" key="1">
    <source>
        <dbReference type="ARBA" id="ARBA00004429"/>
    </source>
</evidence>
<evidence type="ECO:0000256" key="2">
    <source>
        <dbReference type="ARBA" id="ARBA00005745"/>
    </source>
</evidence>
<dbReference type="GO" id="GO:0015628">
    <property type="term" value="P:protein secretion by the type II secretion system"/>
    <property type="evidence" value="ECO:0007669"/>
    <property type="project" value="TreeGrafter"/>
</dbReference>
<dbReference type="InterPro" id="IPR018076">
    <property type="entry name" value="T2SS_GspF_dom"/>
</dbReference>
<comment type="caution">
    <text evidence="10">The sequence shown here is derived from an EMBL/GenBank/DDBJ whole genome shotgun (WGS) entry which is preliminary data.</text>
</comment>
<dbReference type="Pfam" id="PF00482">
    <property type="entry name" value="T2SSF"/>
    <property type="match status" value="2"/>
</dbReference>
<dbReference type="Proteomes" id="UP000177235">
    <property type="component" value="Unassembled WGS sequence"/>
</dbReference>
<dbReference type="PANTHER" id="PTHR30012:SF0">
    <property type="entry name" value="TYPE II SECRETION SYSTEM PROTEIN F-RELATED"/>
    <property type="match status" value="1"/>
</dbReference>
<feature type="transmembrane region" description="Helical" evidence="8">
    <location>
        <begin position="223"/>
        <end position="242"/>
    </location>
</feature>
<sequence length="403" mass="43867">MTAFSYRAKDKSGEIKSGTIDAASVVKAAEALHGAGLTVLDLAPEAKGGFNIDQYLSFLNHVSKKEIVIFSRQLATLINAKVPIIQAFEILLSQITNRALKNAIAEMMNDIEGGKSLSEAVAVFPHIFSDLYVNLVKSGELSGTLDQSLVYLANQQEKDYELTSKIRGAMTYPIFIVSAILIVGALMFVFVLPQMIGVLKEADVELPVTTKILIFVTDVLQNYWGLIFALTIGLGVGSQFYIRSSGGRIVWDHIKLKLPVFGKLFRNIYMNRFARNLSTLVEGGIPIVQALKTVAEIVGNMVYKQIILEAASEVETGKSIATVFVARPEIPAIVTQMVRVGEQTGTLHEILGKLADFYDKEVANTLGTLTTLLEPIIMMLLGLAVAVMVAGILLPIYNLASVQ</sequence>
<dbReference type="GO" id="GO:0005886">
    <property type="term" value="C:plasma membrane"/>
    <property type="evidence" value="ECO:0007669"/>
    <property type="project" value="UniProtKB-SubCell"/>
</dbReference>
<evidence type="ECO:0000256" key="5">
    <source>
        <dbReference type="ARBA" id="ARBA00022692"/>
    </source>
</evidence>
<name>A0A1F5QBZ8_9BACT</name>
<comment type="similarity">
    <text evidence="2">Belongs to the GSP F family.</text>
</comment>
<evidence type="ECO:0000259" key="9">
    <source>
        <dbReference type="Pfam" id="PF00482"/>
    </source>
</evidence>
<dbReference type="InterPro" id="IPR003004">
    <property type="entry name" value="GspF/PilC"/>
</dbReference>
<keyword evidence="3" id="KW-1003">Cell membrane</keyword>
<feature type="transmembrane region" description="Helical" evidence="8">
    <location>
        <begin position="174"/>
        <end position="196"/>
    </location>
</feature>
<evidence type="ECO:0000256" key="6">
    <source>
        <dbReference type="ARBA" id="ARBA00022989"/>
    </source>
</evidence>
<keyword evidence="6 8" id="KW-1133">Transmembrane helix</keyword>
<evidence type="ECO:0000313" key="11">
    <source>
        <dbReference type="Proteomes" id="UP000177235"/>
    </source>
</evidence>
<comment type="subcellular location">
    <subcellularLocation>
        <location evidence="1">Cell inner membrane</location>
        <topology evidence="1">Multi-pass membrane protein</topology>
    </subcellularLocation>
</comment>
<evidence type="ECO:0000256" key="3">
    <source>
        <dbReference type="ARBA" id="ARBA00022475"/>
    </source>
</evidence>
<proteinExistence type="inferred from homology"/>